<sequence length="122" mass="13207">MAVARETALPAHGRTDSDIVENWKTTQLTLILREAGQPERTVEVPCASVAWQSPSDVPPSRDDGTAPGYLLASGVDIAPLSDFSWTPTHVRFQAEGYMEAREFAISGFEADPGARTLKLPIP</sequence>
<reference evidence="1 2" key="1">
    <citation type="submission" date="2016-06" db="EMBL/GenBank/DDBJ databases">
        <title>Complete genome sequences of Bordetella bronchialis and Bordetella flabilis.</title>
        <authorList>
            <person name="LiPuma J.J."/>
            <person name="Spilker T."/>
        </authorList>
    </citation>
    <scope>NUCLEOTIDE SEQUENCE [LARGE SCALE GENOMIC DNA]</scope>
    <source>
        <strain evidence="1 2">AU3182</strain>
    </source>
</reference>
<organism evidence="1 2">
    <name type="scientific">Bordetella bronchialis</name>
    <dbReference type="NCBI Taxonomy" id="463025"/>
    <lineage>
        <taxon>Bacteria</taxon>
        <taxon>Pseudomonadati</taxon>
        <taxon>Pseudomonadota</taxon>
        <taxon>Betaproteobacteria</taxon>
        <taxon>Burkholderiales</taxon>
        <taxon>Alcaligenaceae</taxon>
        <taxon>Bordetella</taxon>
    </lineage>
</organism>
<gene>
    <name evidence="1" type="ORF">BAU06_08260</name>
</gene>
<protein>
    <submittedName>
        <fullName evidence="1">Uncharacterized protein</fullName>
    </submittedName>
</protein>
<name>A0ABM6CQI9_9BORD</name>
<keyword evidence="2" id="KW-1185">Reference proteome</keyword>
<evidence type="ECO:0000313" key="1">
    <source>
        <dbReference type="EMBL" id="ANN66285.1"/>
    </source>
</evidence>
<dbReference type="EMBL" id="CP016170">
    <property type="protein sequence ID" value="ANN66285.1"/>
    <property type="molecule type" value="Genomic_DNA"/>
</dbReference>
<dbReference type="Proteomes" id="UP000091897">
    <property type="component" value="Chromosome"/>
</dbReference>
<evidence type="ECO:0000313" key="2">
    <source>
        <dbReference type="Proteomes" id="UP000091897"/>
    </source>
</evidence>
<proteinExistence type="predicted"/>
<accession>A0ABM6CQI9</accession>